<reference evidence="1 2" key="1">
    <citation type="submission" date="2019-12" db="EMBL/GenBank/DDBJ databases">
        <authorList>
            <person name="Alioto T."/>
            <person name="Alioto T."/>
            <person name="Gomez Garrido J."/>
        </authorList>
    </citation>
    <scope>NUCLEOTIDE SEQUENCE [LARGE SCALE GENOMIC DNA]</scope>
</reference>
<evidence type="ECO:0000313" key="2">
    <source>
        <dbReference type="Proteomes" id="UP000594638"/>
    </source>
</evidence>
<dbReference type="AlphaFoldDB" id="A0A8S0TIF5"/>
<proteinExistence type="predicted"/>
<organism evidence="1 2">
    <name type="scientific">Olea europaea subsp. europaea</name>
    <dbReference type="NCBI Taxonomy" id="158383"/>
    <lineage>
        <taxon>Eukaryota</taxon>
        <taxon>Viridiplantae</taxon>
        <taxon>Streptophyta</taxon>
        <taxon>Embryophyta</taxon>
        <taxon>Tracheophyta</taxon>
        <taxon>Spermatophyta</taxon>
        <taxon>Magnoliopsida</taxon>
        <taxon>eudicotyledons</taxon>
        <taxon>Gunneridae</taxon>
        <taxon>Pentapetalae</taxon>
        <taxon>asterids</taxon>
        <taxon>lamiids</taxon>
        <taxon>Lamiales</taxon>
        <taxon>Oleaceae</taxon>
        <taxon>Oleeae</taxon>
        <taxon>Olea</taxon>
    </lineage>
</organism>
<gene>
    <name evidence="1" type="ORF">OLEA9_A047915</name>
</gene>
<evidence type="ECO:0000313" key="1">
    <source>
        <dbReference type="EMBL" id="CAA3005413.1"/>
    </source>
</evidence>
<accession>A0A8S0TIF5</accession>
<dbReference type="Proteomes" id="UP000594638">
    <property type="component" value="Unassembled WGS sequence"/>
</dbReference>
<protein>
    <submittedName>
        <fullName evidence="1">Uncharacterized protein</fullName>
    </submittedName>
</protein>
<sequence>MAILHAQLQIHEFRLDLVKVCTVNPRDRELNSAELNTCTGTLCSGERTRSSKRIRHTDA</sequence>
<dbReference type="Gramene" id="OE9A047915T1">
    <property type="protein sequence ID" value="OE9A047915C1"/>
    <property type="gene ID" value="OE9A047915"/>
</dbReference>
<comment type="caution">
    <text evidence="1">The sequence shown here is derived from an EMBL/GenBank/DDBJ whole genome shotgun (WGS) entry which is preliminary data.</text>
</comment>
<keyword evidence="2" id="KW-1185">Reference proteome</keyword>
<name>A0A8S0TIF5_OLEEU</name>
<dbReference type="EMBL" id="CACTIH010007245">
    <property type="protein sequence ID" value="CAA3005413.1"/>
    <property type="molecule type" value="Genomic_DNA"/>
</dbReference>